<dbReference type="SUPFAM" id="SSF52283">
    <property type="entry name" value="Formate/glycerate dehydrogenase catalytic domain-like"/>
    <property type="match status" value="1"/>
</dbReference>
<dbReference type="AlphaFoldDB" id="A0A0N1H7J4"/>
<evidence type="ECO:0000259" key="6">
    <source>
        <dbReference type="Pfam" id="PF02826"/>
    </source>
</evidence>
<accession>A0A0N1H7J4</accession>
<organism evidence="7 8">
    <name type="scientific">Cyphellophora attinorum</name>
    <dbReference type="NCBI Taxonomy" id="1664694"/>
    <lineage>
        <taxon>Eukaryota</taxon>
        <taxon>Fungi</taxon>
        <taxon>Dikarya</taxon>
        <taxon>Ascomycota</taxon>
        <taxon>Pezizomycotina</taxon>
        <taxon>Eurotiomycetes</taxon>
        <taxon>Chaetothyriomycetidae</taxon>
        <taxon>Chaetothyriales</taxon>
        <taxon>Cyphellophoraceae</taxon>
        <taxon>Cyphellophora</taxon>
    </lineage>
</organism>
<protein>
    <submittedName>
        <fullName evidence="7">Putative 2-hydroxyacid dehydrogenase UNK4.10</fullName>
    </submittedName>
</protein>
<dbReference type="SUPFAM" id="SSF51735">
    <property type="entry name" value="NAD(P)-binding Rossmann-fold domains"/>
    <property type="match status" value="1"/>
</dbReference>
<dbReference type="GO" id="GO:0051287">
    <property type="term" value="F:NAD binding"/>
    <property type="evidence" value="ECO:0007669"/>
    <property type="project" value="InterPro"/>
</dbReference>
<evidence type="ECO:0000256" key="1">
    <source>
        <dbReference type="ARBA" id="ARBA00005854"/>
    </source>
</evidence>
<keyword evidence="8" id="KW-1185">Reference proteome</keyword>
<comment type="caution">
    <text evidence="7">The sequence shown here is derived from an EMBL/GenBank/DDBJ whole genome shotgun (WGS) entry which is preliminary data.</text>
</comment>
<dbReference type="VEuPathDB" id="FungiDB:AB675_4001"/>
<dbReference type="STRING" id="1664694.A0A0N1H7J4"/>
<name>A0A0N1H7J4_9EURO</name>
<dbReference type="GO" id="GO:0016618">
    <property type="term" value="F:hydroxypyruvate reductase [NAD(P)H] activity"/>
    <property type="evidence" value="ECO:0007669"/>
    <property type="project" value="TreeGrafter"/>
</dbReference>
<proteinExistence type="inferred from homology"/>
<reference evidence="7 8" key="1">
    <citation type="submission" date="2015-06" db="EMBL/GenBank/DDBJ databases">
        <title>Draft genome of the ant-associated black yeast Phialophora attae CBS 131958.</title>
        <authorList>
            <person name="Moreno L.F."/>
            <person name="Stielow B.J."/>
            <person name="de Hoog S."/>
            <person name="Vicente V.A."/>
            <person name="Weiss V.A."/>
            <person name="de Vries M."/>
            <person name="Cruz L.M."/>
            <person name="Souza E.M."/>
        </authorList>
    </citation>
    <scope>NUCLEOTIDE SEQUENCE [LARGE SCALE GENOMIC DNA]</scope>
    <source>
        <strain evidence="7 8">CBS 131958</strain>
    </source>
</reference>
<dbReference type="OrthoDB" id="9991913at2759"/>
<feature type="domain" description="D-isomer specific 2-hydroxyacid dehydrogenase NAD-binding" evidence="6">
    <location>
        <begin position="119"/>
        <end position="290"/>
    </location>
</feature>
<dbReference type="GeneID" id="28735986"/>
<dbReference type="EMBL" id="LFJN01000023">
    <property type="protein sequence ID" value="KPI37575.1"/>
    <property type="molecule type" value="Genomic_DNA"/>
</dbReference>
<dbReference type="Pfam" id="PF02826">
    <property type="entry name" value="2-Hacid_dh_C"/>
    <property type="match status" value="1"/>
</dbReference>
<evidence type="ECO:0000256" key="2">
    <source>
        <dbReference type="ARBA" id="ARBA00023002"/>
    </source>
</evidence>
<feature type="domain" description="D-isomer specific 2-hydroxyacid dehydrogenase catalytic" evidence="5">
    <location>
        <begin position="27"/>
        <end position="321"/>
    </location>
</feature>
<dbReference type="FunFam" id="3.40.50.720:FF:000203">
    <property type="entry name" value="D-3-phosphoglycerate dehydrogenase (SerA)"/>
    <property type="match status" value="1"/>
</dbReference>
<dbReference type="GO" id="GO:0030267">
    <property type="term" value="F:glyoxylate reductase (NADPH) activity"/>
    <property type="evidence" value="ECO:0007669"/>
    <property type="project" value="TreeGrafter"/>
</dbReference>
<sequence>MSRPKVLLLGKVFFATGPWEAIADRAEVLQPQASTREEFIKECRSGRFDGVVALYRAAVTVAGKFDAEMVAALPASLRFVCYTGAGYDSIDVAACTKANIQVANVKAAVDNATADTTLFLVLGALRLFNPAILQLRAGKWDQDCPMGMEPAGRTCGILGMGGVGKGVAHRCKSIGMKIIYHNRSPASGVDADITYVSFDDLLATSDVIVLCLPLNDRTFHIISTAEFEKMKTGVTIVNTARGKVMDEEALITALESGKVWSAGLDVFEKEPEVDDRLVANKRVLMLPHVGTYTQETRGQMEGWAISNLLSVLETGKLRNRVPEQVDLTFDA</sequence>
<comment type="similarity">
    <text evidence="1 4">Belongs to the D-isomer specific 2-hydroxyacid dehydrogenase family.</text>
</comment>
<dbReference type="GO" id="GO:0005829">
    <property type="term" value="C:cytosol"/>
    <property type="evidence" value="ECO:0007669"/>
    <property type="project" value="TreeGrafter"/>
</dbReference>
<keyword evidence="2 4" id="KW-0560">Oxidoreductase</keyword>
<dbReference type="PANTHER" id="PTHR10996">
    <property type="entry name" value="2-HYDROXYACID DEHYDROGENASE-RELATED"/>
    <property type="match status" value="1"/>
</dbReference>
<evidence type="ECO:0000313" key="7">
    <source>
        <dbReference type="EMBL" id="KPI37575.1"/>
    </source>
</evidence>
<dbReference type="Proteomes" id="UP000038010">
    <property type="component" value="Unassembled WGS sequence"/>
</dbReference>
<keyword evidence="3" id="KW-0520">NAD</keyword>
<evidence type="ECO:0000259" key="5">
    <source>
        <dbReference type="Pfam" id="PF00389"/>
    </source>
</evidence>
<evidence type="ECO:0000313" key="8">
    <source>
        <dbReference type="Proteomes" id="UP000038010"/>
    </source>
</evidence>
<gene>
    <name evidence="7" type="ORF">AB675_4001</name>
</gene>
<dbReference type="InterPro" id="IPR006140">
    <property type="entry name" value="D-isomer_DH_NAD-bd"/>
</dbReference>
<dbReference type="InterPro" id="IPR050223">
    <property type="entry name" value="D-isomer_2-hydroxyacid_DH"/>
</dbReference>
<evidence type="ECO:0000256" key="3">
    <source>
        <dbReference type="ARBA" id="ARBA00023027"/>
    </source>
</evidence>
<dbReference type="Gene3D" id="3.40.50.720">
    <property type="entry name" value="NAD(P)-binding Rossmann-like Domain"/>
    <property type="match status" value="2"/>
</dbReference>
<dbReference type="Pfam" id="PF00389">
    <property type="entry name" value="2-Hacid_dh"/>
    <property type="match status" value="1"/>
</dbReference>
<dbReference type="RefSeq" id="XP_017997538.1">
    <property type="nucleotide sequence ID" value="XM_018144106.1"/>
</dbReference>
<dbReference type="InterPro" id="IPR006139">
    <property type="entry name" value="D-isomer_2_OHA_DH_cat_dom"/>
</dbReference>
<dbReference type="CDD" id="cd12168">
    <property type="entry name" value="Mand_dh_like"/>
    <property type="match status" value="1"/>
</dbReference>
<dbReference type="InterPro" id="IPR036291">
    <property type="entry name" value="NAD(P)-bd_dom_sf"/>
</dbReference>
<evidence type="ECO:0000256" key="4">
    <source>
        <dbReference type="RuleBase" id="RU003719"/>
    </source>
</evidence>
<dbReference type="PANTHER" id="PTHR10996:SF257">
    <property type="entry name" value="GLYOXYLATE REDUCTASE 1"/>
    <property type="match status" value="1"/>
</dbReference>